<gene>
    <name evidence="2" type="ORF">AAAT34_08905</name>
</gene>
<name>A0ABV1FRX9_9BACT</name>
<protein>
    <submittedName>
        <fullName evidence="2">Uncharacterized protein</fullName>
    </submittedName>
</protein>
<evidence type="ECO:0000256" key="1">
    <source>
        <dbReference type="SAM" id="MobiDB-lite"/>
    </source>
</evidence>
<reference evidence="2 3" key="1">
    <citation type="submission" date="2024-04" db="EMBL/GenBank/DDBJ databases">
        <title>Human intestinal bacterial collection.</title>
        <authorList>
            <person name="Pauvert C."/>
            <person name="Hitch T.C.A."/>
            <person name="Clavel T."/>
        </authorList>
    </citation>
    <scope>NUCLEOTIDE SEQUENCE [LARGE SCALE GENOMIC DNA]</scope>
    <source>
        <strain evidence="2 3">CLA-AA-H145</strain>
    </source>
</reference>
<evidence type="ECO:0000313" key="2">
    <source>
        <dbReference type="EMBL" id="MEQ2487168.1"/>
    </source>
</evidence>
<accession>A0ABV1FRX9</accession>
<sequence length="217" mass="23789">MRSGNNASAPSGNGREGGPWHGGDRYAPFDDWQPWPHRPQRPSGASPRGGQMVPPPPPTPEGKKKGCWHRLWVAALFCAVVGVLVVRYCESQDQYVAPDMNVADAPNRQGAPRDYVANADDAPTDSLPEGVAEMDEQVPEWVEGTWHAATDYGGITVTVEGKTISETTDGETCRGTFIYHDDALYCDFGDDNVFVYRLYPHKHCIDAGNGILMEKVE</sequence>
<dbReference type="Proteomes" id="UP001487296">
    <property type="component" value="Unassembled WGS sequence"/>
</dbReference>
<dbReference type="RefSeq" id="WP_215760208.1">
    <property type="nucleotide sequence ID" value="NZ_JAHKBE010000034.1"/>
</dbReference>
<dbReference type="EMBL" id="JBBNFP010000035">
    <property type="protein sequence ID" value="MEQ2487168.1"/>
    <property type="molecule type" value="Genomic_DNA"/>
</dbReference>
<keyword evidence="3" id="KW-1185">Reference proteome</keyword>
<comment type="caution">
    <text evidence="2">The sequence shown here is derived from an EMBL/GenBank/DDBJ whole genome shotgun (WGS) entry which is preliminary data.</text>
</comment>
<proteinExistence type="predicted"/>
<organism evidence="2 3">
    <name type="scientific">Hallella faecis</name>
    <dbReference type="NCBI Taxonomy" id="2841596"/>
    <lineage>
        <taxon>Bacteria</taxon>
        <taxon>Pseudomonadati</taxon>
        <taxon>Bacteroidota</taxon>
        <taxon>Bacteroidia</taxon>
        <taxon>Bacteroidales</taxon>
        <taxon>Prevotellaceae</taxon>
        <taxon>Hallella</taxon>
    </lineage>
</organism>
<feature type="compositionally biased region" description="Polar residues" evidence="1">
    <location>
        <begin position="1"/>
        <end position="11"/>
    </location>
</feature>
<feature type="region of interest" description="Disordered" evidence="1">
    <location>
        <begin position="1"/>
        <end position="64"/>
    </location>
</feature>
<evidence type="ECO:0000313" key="3">
    <source>
        <dbReference type="Proteomes" id="UP001487296"/>
    </source>
</evidence>